<dbReference type="Gene3D" id="3.40.50.300">
    <property type="entry name" value="P-loop containing nucleotide triphosphate hydrolases"/>
    <property type="match status" value="2"/>
</dbReference>
<dbReference type="SMART" id="SM00471">
    <property type="entry name" value="HDc"/>
    <property type="match status" value="1"/>
</dbReference>
<dbReference type="OrthoDB" id="9810236at2"/>
<dbReference type="InterPro" id="IPR006474">
    <property type="entry name" value="Helicase_Cas3_CRISPR-ass_core"/>
</dbReference>
<feature type="domain" description="Helicase ATP-binding" evidence="10">
    <location>
        <begin position="259"/>
        <end position="445"/>
    </location>
</feature>
<evidence type="ECO:0000256" key="9">
    <source>
        <dbReference type="ARBA" id="ARBA00023118"/>
    </source>
</evidence>
<dbReference type="PROSITE" id="PS51194">
    <property type="entry name" value="HELICASE_CTER"/>
    <property type="match status" value="1"/>
</dbReference>
<dbReference type="InterPro" id="IPR038257">
    <property type="entry name" value="CRISPR-assoc_Cas3_HD_sf"/>
</dbReference>
<name>A0A4R1RII7_HYDET</name>
<dbReference type="GO" id="GO:0004386">
    <property type="term" value="F:helicase activity"/>
    <property type="evidence" value="ECO:0007669"/>
    <property type="project" value="UniProtKB-KW"/>
</dbReference>
<dbReference type="Pfam" id="PF22590">
    <property type="entry name" value="Cas3-like_C_2"/>
    <property type="match status" value="1"/>
</dbReference>
<dbReference type="NCBIfam" id="TIGR01596">
    <property type="entry name" value="cas3_HD"/>
    <property type="match status" value="1"/>
</dbReference>
<dbReference type="AlphaFoldDB" id="A0A4R1RII7"/>
<keyword evidence="4" id="KW-0479">Metal-binding</keyword>
<dbReference type="Gene3D" id="1.10.3210.30">
    <property type="match status" value="1"/>
</dbReference>
<evidence type="ECO:0000259" key="12">
    <source>
        <dbReference type="PROSITE" id="PS51643"/>
    </source>
</evidence>
<keyword evidence="6" id="KW-0378">Hydrolase</keyword>
<dbReference type="GO" id="GO:0003676">
    <property type="term" value="F:nucleic acid binding"/>
    <property type="evidence" value="ECO:0007669"/>
    <property type="project" value="InterPro"/>
</dbReference>
<feature type="domain" description="HD Cas3-type" evidence="12">
    <location>
        <begin position="8"/>
        <end position="206"/>
    </location>
</feature>
<proteinExistence type="inferred from homology"/>
<keyword evidence="7" id="KW-0347">Helicase</keyword>
<evidence type="ECO:0000256" key="8">
    <source>
        <dbReference type="ARBA" id="ARBA00022840"/>
    </source>
</evidence>
<dbReference type="SMART" id="SM00487">
    <property type="entry name" value="DEXDc"/>
    <property type="match status" value="1"/>
</dbReference>
<dbReference type="PROSITE" id="PS51192">
    <property type="entry name" value="HELICASE_ATP_BIND_1"/>
    <property type="match status" value="1"/>
</dbReference>
<evidence type="ECO:0000256" key="3">
    <source>
        <dbReference type="ARBA" id="ARBA00022722"/>
    </source>
</evidence>
<evidence type="ECO:0000256" key="2">
    <source>
        <dbReference type="ARBA" id="ARBA00009046"/>
    </source>
</evidence>
<dbReference type="GO" id="GO:0046872">
    <property type="term" value="F:metal ion binding"/>
    <property type="evidence" value="ECO:0007669"/>
    <property type="project" value="UniProtKB-KW"/>
</dbReference>
<evidence type="ECO:0000259" key="10">
    <source>
        <dbReference type="PROSITE" id="PS51192"/>
    </source>
</evidence>
<evidence type="ECO:0000313" key="13">
    <source>
        <dbReference type="EMBL" id="TCL65915.1"/>
    </source>
</evidence>
<comment type="similarity">
    <text evidence="2">In the central section; belongs to the CRISPR-associated helicase Cas3 family.</text>
</comment>
<evidence type="ECO:0000256" key="1">
    <source>
        <dbReference type="ARBA" id="ARBA00006847"/>
    </source>
</evidence>
<dbReference type="SUPFAM" id="SSF109604">
    <property type="entry name" value="HD-domain/PDEase-like"/>
    <property type="match status" value="1"/>
</dbReference>
<dbReference type="PROSITE" id="PS51643">
    <property type="entry name" value="HD_CAS3"/>
    <property type="match status" value="1"/>
</dbReference>
<feature type="domain" description="Helicase C-terminal" evidence="11">
    <location>
        <begin position="473"/>
        <end position="632"/>
    </location>
</feature>
<reference evidence="13 14" key="1">
    <citation type="submission" date="2019-03" db="EMBL/GenBank/DDBJ databases">
        <title>Genomic Encyclopedia of Type Strains, Phase IV (KMG-IV): sequencing the most valuable type-strain genomes for metagenomic binning, comparative biology and taxonomic classification.</title>
        <authorList>
            <person name="Goeker M."/>
        </authorList>
    </citation>
    <scope>NUCLEOTIDE SEQUENCE [LARGE SCALE GENOMIC DNA]</scope>
    <source>
        <strain evidence="13 14">LX-B</strain>
    </source>
</reference>
<dbReference type="CDD" id="cd09641">
    <property type="entry name" value="Cas3''_I"/>
    <property type="match status" value="1"/>
</dbReference>
<keyword evidence="14" id="KW-1185">Reference proteome</keyword>
<dbReference type="Pfam" id="PF01966">
    <property type="entry name" value="HD"/>
    <property type="match status" value="1"/>
</dbReference>
<dbReference type="GO" id="GO:0005524">
    <property type="term" value="F:ATP binding"/>
    <property type="evidence" value="ECO:0007669"/>
    <property type="project" value="UniProtKB-KW"/>
</dbReference>
<dbReference type="InterPro" id="IPR054712">
    <property type="entry name" value="Cas3-like_dom"/>
</dbReference>
<comment type="similarity">
    <text evidence="1">In the N-terminal section; belongs to the CRISPR-associated nuclease Cas3-HD family.</text>
</comment>
<dbReference type="InterPro" id="IPR011545">
    <property type="entry name" value="DEAD/DEAH_box_helicase_dom"/>
</dbReference>
<dbReference type="CDD" id="cd17930">
    <property type="entry name" value="DEXHc_cas3"/>
    <property type="match status" value="1"/>
</dbReference>
<keyword evidence="9" id="KW-0051">Antiviral defense</keyword>
<dbReference type="EMBL" id="SLUN01000016">
    <property type="protein sequence ID" value="TCL65915.1"/>
    <property type="molecule type" value="Genomic_DNA"/>
</dbReference>
<dbReference type="InterPro" id="IPR001650">
    <property type="entry name" value="Helicase_C-like"/>
</dbReference>
<evidence type="ECO:0000256" key="5">
    <source>
        <dbReference type="ARBA" id="ARBA00022741"/>
    </source>
</evidence>
<organism evidence="13 14">
    <name type="scientific">Hydrogenispora ethanolica</name>
    <dbReference type="NCBI Taxonomy" id="1082276"/>
    <lineage>
        <taxon>Bacteria</taxon>
        <taxon>Bacillati</taxon>
        <taxon>Bacillota</taxon>
        <taxon>Hydrogenispora</taxon>
    </lineage>
</organism>
<keyword evidence="3" id="KW-0540">Nuclease</keyword>
<dbReference type="RefSeq" id="WP_132014878.1">
    <property type="nucleotide sequence ID" value="NZ_SLUN01000016.1"/>
</dbReference>
<dbReference type="GO" id="GO:0051607">
    <property type="term" value="P:defense response to virus"/>
    <property type="evidence" value="ECO:0007669"/>
    <property type="project" value="UniProtKB-KW"/>
</dbReference>
<dbReference type="InterPro" id="IPR014001">
    <property type="entry name" value="Helicase_ATP-bd"/>
</dbReference>
<sequence>MYISRIAEDGREQPTRQHLQECAEYACNIGKKFAASEICRTTALFHDMGKLSSEFVEYLKRSYMNEKLGNKPNGKGSIIHSTQGAKFLFESQSSDNDLIMALAREISAICIANHHGGLMDGISPCGNTPFRDRLVRENDGLHYAEVIKAAEEEHISISSVSDTLKQCGNELRKFIETCKANNLNVAFMLHLLTKSVFSCLVDSDRYNAYCFEINKVSEIKIQLPPWEEYAQRLEQKISTFSATSGINIIRREISEKCLCAANRPKGIYRLDVPTGGGKTLSSLRFALNHARIHEAEHVIYVIPYLSVLEQTAKDIKKALQFKPADSFILEHHSNLIISDDPEEAQAYRLLTDRWDSPIIITTMVQFLESIYSSKSSDLRKFHNMGNAVFIFDEVQSLPLKCTYLFNEAVNYLYYCAGCSILLCTATQPPLNETEKPILSKPSSLIADMSESFRKLKRTYIKDHTIPGGYSTDVLQQFVLDRFREEGNCLVILNTKKDAAIIYKSLESYAQTNPQEQIELIHLSTTMCPAHRLNIINKIKDKKQKNILCISTQLIEAGVDISFSCVIRAIAGMDSIAQAAGRCNRNGENPSGKNVYIINLSKEDLSMLPDIKCGADITYRILAENPSDLLSPAVIERYYKEYFEKQKSQMCYPVKELGNLYDLLSNNKKGIGAYQNRGGTNPPALWQAFQTAGEQFSVIDQRTTGVLVPYADGAKLAEKYKRADIKGKNALLRQIGRYSVSLYPYQIKRLDELGALTLIDDEILTLNSLYYSNKLGVIFDISAEILIVEEGS</sequence>
<dbReference type="GO" id="GO:0016787">
    <property type="term" value="F:hydrolase activity"/>
    <property type="evidence" value="ECO:0007669"/>
    <property type="project" value="UniProtKB-KW"/>
</dbReference>
<dbReference type="GO" id="GO:0004518">
    <property type="term" value="F:nuclease activity"/>
    <property type="evidence" value="ECO:0007669"/>
    <property type="project" value="UniProtKB-KW"/>
</dbReference>
<gene>
    <name evidence="13" type="ORF">EDC14_101645</name>
</gene>
<accession>A0A4R1RII7</accession>
<dbReference type="NCBIfam" id="TIGR01587">
    <property type="entry name" value="cas3_core"/>
    <property type="match status" value="1"/>
</dbReference>
<dbReference type="SUPFAM" id="SSF52540">
    <property type="entry name" value="P-loop containing nucleoside triphosphate hydrolases"/>
    <property type="match status" value="1"/>
</dbReference>
<evidence type="ECO:0000259" key="11">
    <source>
        <dbReference type="PROSITE" id="PS51194"/>
    </source>
</evidence>
<dbReference type="Pfam" id="PF00270">
    <property type="entry name" value="DEAD"/>
    <property type="match status" value="1"/>
</dbReference>
<keyword evidence="5" id="KW-0547">Nucleotide-binding</keyword>
<dbReference type="InterPro" id="IPR003607">
    <property type="entry name" value="HD/PDEase_dom"/>
</dbReference>
<dbReference type="InterPro" id="IPR006483">
    <property type="entry name" value="CRISPR-assoc_Cas3_HD"/>
</dbReference>
<evidence type="ECO:0000256" key="6">
    <source>
        <dbReference type="ARBA" id="ARBA00022801"/>
    </source>
</evidence>
<evidence type="ECO:0000313" key="14">
    <source>
        <dbReference type="Proteomes" id="UP000295008"/>
    </source>
</evidence>
<protein>
    <submittedName>
        <fullName evidence="13">CRISPR-associated Cas3 family helicase</fullName>
    </submittedName>
</protein>
<comment type="caution">
    <text evidence="13">The sequence shown here is derived from an EMBL/GenBank/DDBJ whole genome shotgun (WGS) entry which is preliminary data.</text>
</comment>
<dbReference type="SMART" id="SM00490">
    <property type="entry name" value="HELICc"/>
    <property type="match status" value="1"/>
</dbReference>
<dbReference type="InterPro" id="IPR027417">
    <property type="entry name" value="P-loop_NTPase"/>
</dbReference>
<dbReference type="Proteomes" id="UP000295008">
    <property type="component" value="Unassembled WGS sequence"/>
</dbReference>
<evidence type="ECO:0000256" key="4">
    <source>
        <dbReference type="ARBA" id="ARBA00022723"/>
    </source>
</evidence>
<evidence type="ECO:0000256" key="7">
    <source>
        <dbReference type="ARBA" id="ARBA00022806"/>
    </source>
</evidence>
<dbReference type="InterPro" id="IPR006674">
    <property type="entry name" value="HD_domain"/>
</dbReference>
<keyword evidence="8" id="KW-0067">ATP-binding</keyword>